<name>A0A1H8D8T7_9FLAO</name>
<sequence>MMQRPPAMQQKNAEAVEHEDERRQNKAGAMWK</sequence>
<dbReference type="AlphaFoldDB" id="A0A1H8D8T7"/>
<proteinExistence type="predicted"/>
<reference evidence="3" key="1">
    <citation type="submission" date="2016-10" db="EMBL/GenBank/DDBJ databases">
        <authorList>
            <person name="Varghese N."/>
            <person name="Submissions S."/>
        </authorList>
    </citation>
    <scope>NUCLEOTIDE SEQUENCE [LARGE SCALE GENOMIC DNA]</scope>
    <source>
        <strain evidence="3">DSM 17453</strain>
    </source>
</reference>
<feature type="compositionally biased region" description="Basic and acidic residues" evidence="1">
    <location>
        <begin position="14"/>
        <end position="24"/>
    </location>
</feature>
<evidence type="ECO:0000313" key="3">
    <source>
        <dbReference type="Proteomes" id="UP000199450"/>
    </source>
</evidence>
<dbReference type="EMBL" id="FOBV01000012">
    <property type="protein sequence ID" value="SEN03642.1"/>
    <property type="molecule type" value="Genomic_DNA"/>
</dbReference>
<protein>
    <submittedName>
        <fullName evidence="2">Uncharacterized protein</fullName>
    </submittedName>
</protein>
<evidence type="ECO:0000313" key="2">
    <source>
        <dbReference type="EMBL" id="SEN03642.1"/>
    </source>
</evidence>
<dbReference type="Proteomes" id="UP000199450">
    <property type="component" value="Unassembled WGS sequence"/>
</dbReference>
<organism evidence="2 3">
    <name type="scientific">Chryseobacterium taichungense</name>
    <dbReference type="NCBI Taxonomy" id="295069"/>
    <lineage>
        <taxon>Bacteria</taxon>
        <taxon>Pseudomonadati</taxon>
        <taxon>Bacteroidota</taxon>
        <taxon>Flavobacteriia</taxon>
        <taxon>Flavobacteriales</taxon>
        <taxon>Weeksellaceae</taxon>
        <taxon>Chryseobacterium group</taxon>
        <taxon>Chryseobacterium</taxon>
    </lineage>
</organism>
<gene>
    <name evidence="2" type="ORF">SAMN05421856_11242</name>
</gene>
<keyword evidence="3" id="KW-1185">Reference proteome</keyword>
<accession>A0A1H8D8T7</accession>
<feature type="region of interest" description="Disordered" evidence="1">
    <location>
        <begin position="1"/>
        <end position="32"/>
    </location>
</feature>
<evidence type="ECO:0000256" key="1">
    <source>
        <dbReference type="SAM" id="MobiDB-lite"/>
    </source>
</evidence>
<dbReference type="STRING" id="295069.SAMN05421856_11242"/>